<dbReference type="InterPro" id="IPR020635">
    <property type="entry name" value="Tyr_kinase_cat_dom"/>
</dbReference>
<dbReference type="PRINTS" id="PR00109">
    <property type="entry name" value="TYRKINASE"/>
</dbReference>
<dbReference type="InterPro" id="IPR000719">
    <property type="entry name" value="Prot_kinase_dom"/>
</dbReference>
<dbReference type="InterPro" id="IPR019748">
    <property type="entry name" value="FERM_central"/>
</dbReference>
<dbReference type="InterPro" id="IPR051286">
    <property type="entry name" value="JAK"/>
</dbReference>
<dbReference type="EMBL" id="VXIV02001953">
    <property type="protein sequence ID" value="KAF6028423.1"/>
    <property type="molecule type" value="Genomic_DNA"/>
</dbReference>
<dbReference type="PANTHER" id="PTHR45807">
    <property type="entry name" value="TYROSINE-PROTEIN KINASE HOPSCOTCH"/>
    <property type="match status" value="1"/>
</dbReference>
<dbReference type="InterPro" id="IPR014352">
    <property type="entry name" value="FERM/acyl-CoA-bd_prot_sf"/>
</dbReference>
<reference evidence="5" key="1">
    <citation type="submission" date="2020-06" db="EMBL/GenBank/DDBJ databases">
        <title>Draft genome of Bugula neritina, a colonial animal packing powerful symbionts and potential medicines.</title>
        <authorList>
            <person name="Rayko M."/>
        </authorList>
    </citation>
    <scope>NUCLEOTIDE SEQUENCE [LARGE SCALE GENOMIC DNA]</scope>
    <source>
        <strain evidence="5">Kwan_BN1</strain>
    </source>
</reference>
<dbReference type="SUPFAM" id="SSF47031">
    <property type="entry name" value="Second domain of FERM"/>
    <property type="match status" value="1"/>
</dbReference>
<dbReference type="Pfam" id="PF07714">
    <property type="entry name" value="PK_Tyr_Ser-Thr"/>
    <property type="match status" value="2"/>
</dbReference>
<feature type="binding site" evidence="2">
    <location>
        <position position="928"/>
    </location>
    <ligand>
        <name>ATP</name>
        <dbReference type="ChEBI" id="CHEBI:30616"/>
    </ligand>
</feature>
<keyword evidence="6" id="KW-1185">Reference proteome</keyword>
<evidence type="ECO:0000313" key="6">
    <source>
        <dbReference type="Proteomes" id="UP000593567"/>
    </source>
</evidence>
<dbReference type="SMART" id="SM00219">
    <property type="entry name" value="TyrKc"/>
    <property type="match status" value="1"/>
</dbReference>
<protein>
    <submittedName>
        <fullName evidence="5">Hop</fullName>
    </submittedName>
</protein>
<comment type="caution">
    <text evidence="5">The sequence shown here is derived from an EMBL/GenBank/DDBJ whole genome shotgun (WGS) entry which is preliminary data.</text>
</comment>
<dbReference type="CDD" id="cd14473">
    <property type="entry name" value="FERM_B-lobe"/>
    <property type="match status" value="1"/>
</dbReference>
<keyword evidence="2" id="KW-0067">ATP-binding</keyword>
<evidence type="ECO:0000313" key="5">
    <source>
        <dbReference type="EMBL" id="KAF6028423.1"/>
    </source>
</evidence>
<dbReference type="InterPro" id="IPR000299">
    <property type="entry name" value="FERM_domain"/>
</dbReference>
<proteinExistence type="predicted"/>
<dbReference type="AlphaFoldDB" id="A0A7J7JRA5"/>
<dbReference type="Gene3D" id="1.10.510.10">
    <property type="entry name" value="Transferase(Phosphotransferase) domain 1"/>
    <property type="match status" value="2"/>
</dbReference>
<dbReference type="InterPro" id="IPR017441">
    <property type="entry name" value="Protein_kinase_ATP_BS"/>
</dbReference>
<sequence>MDIGIDRKLFKTKPGIHVHFYSSQSAKTYTLLPSEVAGSMLAEELCIHLFTNHAFQFYEIEPSDGDSEYLKIYPGSLHLFQLWSCDSRQYLAPNDEIRLIDQTMSTEFVLRIRFHYPSSLQELNFYDVRDSGAFYYYFVQCRQDFIHDMLHDVYHSHVKEDLSVGLALVDMCRLAFEKHYNLKQLKEKFEYHNFLPRHVAKKIKGIIVKRQLTKSLNTSLEETYNKYINSGDKPHRNCIVSYLKKLLASVPEYASEHFEIINEDGRGKLAVHPYCQKPSAIYLDRGKNGMKPVGNISSLTAIDITGETVLLHFTDSKPQQLEFTEVCQSRSFVALLEGYYRLAFDYHYCLSNQIYSPMVKLWNVIKCYGPLSLHSHGKDGGHKDYLKVIWRRNAHVVCEGSFLIKQRSSSFTDYVMILHKMGLNFPAMHILYNPTSKTYTCDESVLKQIFQSHPRELHFNSVKELIKYYRSGDCSYLKLTNQLSPVPREELPLMLCRERSSSKAEPSAAASLDLQSLDGPAILSHNDLQMGNTVYGGLKSKGISSILELKEGFYGKERILVTQVNPSIGNHAAMTLCLQQDVQKAMRWKHDNIVRVYGFCLYPFLVISQRMMEGKLDVLLRKFASSVQLHHCIQVTGQIAQALDYLKSQTCTHGLIRCSNILVSSFNSHGEINVKLTADMMAAHAAALPLTDRTNTERLPWIALERWTNLANETTESDVYSFGMTVWEIFSYGDRPLSFIHSIDQLKIFIESDERSIAMPSSIEKFITSSSSAEKCNSLINVIYERLITANISADPSGRMNPQDILRETIILNCKFTEIAYEHVAPVPQLSSHHQAGSAAAAEVASGGSGISEDNHHRLIPATTHSTSLVHSRPLPSLPTSPHIIDPADLIGLESTDVYQLGQGFYGEVYKCKLRQRNGKPTIRCAVKMLKNNEQDDHTHEKELRLKEFERELKLMVSLTHKNIVQVFGECFYTYSNGKESFLIVMEYIGCGSLSIFVKNGGSRLGLDEKQQLYKKFCLDIAEGMLFLHSLNDAIIHRDLAARNVLVTDQPHVAKITDFGLARILGDEEYYRCKENSQLPWLWCAPESLSSRKFTKASDVWSYAVVLWEMYSGGKRPYISSNQLKTKADGNMDIGSLIDVLESSAPNSRLPKLPMLSPDLYSLMTKCWQTEPLRRPTFESICSQLRML</sequence>
<organism evidence="5 6">
    <name type="scientific">Bugula neritina</name>
    <name type="common">Brown bryozoan</name>
    <name type="synonym">Sertularia neritina</name>
    <dbReference type="NCBI Taxonomy" id="10212"/>
    <lineage>
        <taxon>Eukaryota</taxon>
        <taxon>Metazoa</taxon>
        <taxon>Spiralia</taxon>
        <taxon>Lophotrochozoa</taxon>
        <taxon>Bryozoa</taxon>
        <taxon>Gymnolaemata</taxon>
        <taxon>Cheilostomatida</taxon>
        <taxon>Flustrina</taxon>
        <taxon>Buguloidea</taxon>
        <taxon>Bugulidae</taxon>
        <taxon>Bugula</taxon>
    </lineage>
</organism>
<evidence type="ECO:0000256" key="1">
    <source>
        <dbReference type="ARBA" id="ARBA00022999"/>
    </source>
</evidence>
<dbReference type="CDD" id="cd00192">
    <property type="entry name" value="PTKc"/>
    <property type="match status" value="1"/>
</dbReference>
<feature type="domain" description="Protein kinase" evidence="3">
    <location>
        <begin position="535"/>
        <end position="811"/>
    </location>
</feature>
<dbReference type="GO" id="GO:0004715">
    <property type="term" value="F:non-membrane spanning protein tyrosine kinase activity"/>
    <property type="evidence" value="ECO:0007669"/>
    <property type="project" value="TreeGrafter"/>
</dbReference>
<dbReference type="GO" id="GO:0035556">
    <property type="term" value="P:intracellular signal transduction"/>
    <property type="evidence" value="ECO:0007669"/>
    <property type="project" value="TreeGrafter"/>
</dbReference>
<dbReference type="GO" id="GO:0005126">
    <property type="term" value="F:cytokine receptor binding"/>
    <property type="evidence" value="ECO:0007669"/>
    <property type="project" value="TreeGrafter"/>
</dbReference>
<name>A0A7J7JRA5_BUGNE</name>
<gene>
    <name evidence="5" type="ORF">EB796_013264</name>
</gene>
<dbReference type="InterPro" id="IPR001245">
    <property type="entry name" value="Ser-Thr/Tyr_kinase_cat_dom"/>
</dbReference>
<dbReference type="Gene3D" id="1.20.80.10">
    <property type="match status" value="1"/>
</dbReference>
<dbReference type="Proteomes" id="UP000593567">
    <property type="component" value="Unassembled WGS sequence"/>
</dbReference>
<keyword evidence="1" id="KW-0727">SH2 domain</keyword>
<dbReference type="InterPro" id="IPR011009">
    <property type="entry name" value="Kinase-like_dom_sf"/>
</dbReference>
<dbReference type="GO" id="GO:0030154">
    <property type="term" value="P:cell differentiation"/>
    <property type="evidence" value="ECO:0007669"/>
    <property type="project" value="TreeGrafter"/>
</dbReference>
<accession>A0A7J7JRA5</accession>
<dbReference type="GO" id="GO:0007259">
    <property type="term" value="P:cell surface receptor signaling pathway via JAK-STAT"/>
    <property type="evidence" value="ECO:0007669"/>
    <property type="project" value="TreeGrafter"/>
</dbReference>
<dbReference type="PROSITE" id="PS00107">
    <property type="entry name" value="PROTEIN_KINASE_ATP"/>
    <property type="match status" value="1"/>
</dbReference>
<dbReference type="InterPro" id="IPR035963">
    <property type="entry name" value="FERM_2"/>
</dbReference>
<dbReference type="PANTHER" id="PTHR45807:SF7">
    <property type="entry name" value="TYROSINE-PROTEIN KINASE HOPSCOTCH"/>
    <property type="match status" value="1"/>
</dbReference>
<dbReference type="GO" id="GO:0005524">
    <property type="term" value="F:ATP binding"/>
    <property type="evidence" value="ECO:0007669"/>
    <property type="project" value="UniProtKB-UniRule"/>
</dbReference>
<evidence type="ECO:0000259" key="4">
    <source>
        <dbReference type="PROSITE" id="PS50057"/>
    </source>
</evidence>
<dbReference type="PROSITE" id="PS00109">
    <property type="entry name" value="PROTEIN_KINASE_TYR"/>
    <property type="match status" value="1"/>
</dbReference>
<dbReference type="Pfam" id="PF18377">
    <property type="entry name" value="FERM_F2"/>
    <property type="match status" value="1"/>
</dbReference>
<dbReference type="OrthoDB" id="6109907at2759"/>
<keyword evidence="2" id="KW-0547">Nucleotide-binding</keyword>
<dbReference type="GO" id="GO:0005829">
    <property type="term" value="C:cytosol"/>
    <property type="evidence" value="ECO:0007669"/>
    <property type="project" value="TreeGrafter"/>
</dbReference>
<dbReference type="InterPro" id="IPR041046">
    <property type="entry name" value="FERM_F2"/>
</dbReference>
<evidence type="ECO:0000259" key="3">
    <source>
        <dbReference type="PROSITE" id="PS50011"/>
    </source>
</evidence>
<dbReference type="InterPro" id="IPR008266">
    <property type="entry name" value="Tyr_kinase_AS"/>
</dbReference>
<feature type="domain" description="FERM" evidence="4">
    <location>
        <begin position="14"/>
        <end position="347"/>
    </location>
</feature>
<dbReference type="PROSITE" id="PS50057">
    <property type="entry name" value="FERM_3"/>
    <property type="match status" value="1"/>
</dbReference>
<dbReference type="GO" id="GO:0019221">
    <property type="term" value="P:cytokine-mediated signaling pathway"/>
    <property type="evidence" value="ECO:0007669"/>
    <property type="project" value="TreeGrafter"/>
</dbReference>
<evidence type="ECO:0000256" key="2">
    <source>
        <dbReference type="PROSITE-ProRule" id="PRU10141"/>
    </source>
</evidence>
<feature type="domain" description="Protein kinase" evidence="3">
    <location>
        <begin position="895"/>
        <end position="1187"/>
    </location>
</feature>
<dbReference type="SUPFAM" id="SSF56112">
    <property type="entry name" value="Protein kinase-like (PK-like)"/>
    <property type="match status" value="2"/>
</dbReference>
<dbReference type="PROSITE" id="PS50011">
    <property type="entry name" value="PROTEIN_KINASE_DOM"/>
    <property type="match status" value="2"/>
</dbReference>